<dbReference type="EMBL" id="CAFAAD010000073">
    <property type="protein sequence ID" value="CAB4794064.1"/>
    <property type="molecule type" value="Genomic_DNA"/>
</dbReference>
<gene>
    <name evidence="2" type="ORF">UFOPK1762_02001</name>
    <name evidence="3" type="ORF">UFOPK2969_01050</name>
    <name evidence="4" type="ORF">UFOPK4371_01705</name>
</gene>
<protein>
    <submittedName>
        <fullName evidence="2">Unannotated protein</fullName>
    </submittedName>
</protein>
<dbReference type="EMBL" id="CAEZTY010000143">
    <property type="protein sequence ID" value="CAB4602127.1"/>
    <property type="molecule type" value="Genomic_DNA"/>
</dbReference>
<dbReference type="EMBL" id="CAFBRD010000129">
    <property type="protein sequence ID" value="CAB5078554.1"/>
    <property type="molecule type" value="Genomic_DNA"/>
</dbReference>
<evidence type="ECO:0000313" key="2">
    <source>
        <dbReference type="EMBL" id="CAB4602127.1"/>
    </source>
</evidence>
<keyword evidence="1" id="KW-0472">Membrane</keyword>
<organism evidence="2">
    <name type="scientific">freshwater metagenome</name>
    <dbReference type="NCBI Taxonomy" id="449393"/>
    <lineage>
        <taxon>unclassified sequences</taxon>
        <taxon>metagenomes</taxon>
        <taxon>ecological metagenomes</taxon>
    </lineage>
</organism>
<reference evidence="2" key="1">
    <citation type="submission" date="2020-05" db="EMBL/GenBank/DDBJ databases">
        <authorList>
            <person name="Chiriac C."/>
            <person name="Salcher M."/>
            <person name="Ghai R."/>
            <person name="Kavagutti S V."/>
        </authorList>
    </citation>
    <scope>NUCLEOTIDE SEQUENCE</scope>
</reference>
<proteinExistence type="predicted"/>
<keyword evidence="1" id="KW-1133">Transmembrane helix</keyword>
<evidence type="ECO:0000313" key="4">
    <source>
        <dbReference type="EMBL" id="CAB5078554.1"/>
    </source>
</evidence>
<accession>A0A6J6GLK5</accession>
<feature type="transmembrane region" description="Helical" evidence="1">
    <location>
        <begin position="27"/>
        <end position="49"/>
    </location>
</feature>
<sequence>MIGFDLRSGDTGAMPVQESRRRTSRSVVLAVAGIAIGIALVLLLFVVAIPSLTESGKVEVKLGSDTYDAGSASARARNIADGGPLLFSDVSSGKRDIFLQHVGDDVTTGWYAFDARRPGQARNCTLSWQPSLSSFRDPCDGTIIAEDGAGLLAYPVTISDNGKVIVNLNGDTTTSTTSS</sequence>
<keyword evidence="1" id="KW-0812">Transmembrane</keyword>
<evidence type="ECO:0000313" key="3">
    <source>
        <dbReference type="EMBL" id="CAB4794064.1"/>
    </source>
</evidence>
<name>A0A6J6GLK5_9ZZZZ</name>
<dbReference type="AlphaFoldDB" id="A0A6J6GLK5"/>
<evidence type="ECO:0000256" key="1">
    <source>
        <dbReference type="SAM" id="Phobius"/>
    </source>
</evidence>